<dbReference type="GO" id="GO:0006207">
    <property type="term" value="P:'de novo' pyrimidine nucleobase biosynthetic process"/>
    <property type="evidence" value="ECO:0007669"/>
    <property type="project" value="InterPro"/>
</dbReference>
<comment type="catalytic activity">
    <reaction evidence="9 11">
        <text>hydrogencarbonate + L-glutamine + 2 ATP + H2O = carbamoyl phosphate + L-glutamate + 2 ADP + phosphate + 2 H(+)</text>
        <dbReference type="Rhea" id="RHEA:18633"/>
        <dbReference type="ChEBI" id="CHEBI:15377"/>
        <dbReference type="ChEBI" id="CHEBI:15378"/>
        <dbReference type="ChEBI" id="CHEBI:17544"/>
        <dbReference type="ChEBI" id="CHEBI:29985"/>
        <dbReference type="ChEBI" id="CHEBI:30616"/>
        <dbReference type="ChEBI" id="CHEBI:43474"/>
        <dbReference type="ChEBI" id="CHEBI:58228"/>
        <dbReference type="ChEBI" id="CHEBI:58359"/>
        <dbReference type="ChEBI" id="CHEBI:456216"/>
        <dbReference type="EC" id="6.3.5.5"/>
    </reaction>
</comment>
<dbReference type="SUPFAM" id="SSF52021">
    <property type="entry name" value="Carbamoyl phosphate synthetase, small subunit N-terminal domain"/>
    <property type="match status" value="1"/>
</dbReference>
<dbReference type="InterPro" id="IPR035686">
    <property type="entry name" value="CPSase_GATase1"/>
</dbReference>
<dbReference type="PRINTS" id="PR00097">
    <property type="entry name" value="ANTSNTHASEII"/>
</dbReference>
<dbReference type="FunFam" id="3.50.30.20:FF:000001">
    <property type="entry name" value="Carbamoyl-phosphate synthase small chain"/>
    <property type="match status" value="1"/>
</dbReference>
<dbReference type="PANTHER" id="PTHR43418:SF7">
    <property type="entry name" value="CARBAMOYL-PHOSPHATE SYNTHASE SMALL CHAIN"/>
    <property type="match status" value="1"/>
</dbReference>
<keyword evidence="4 11" id="KW-0436">Ligase</keyword>
<dbReference type="CDD" id="cd01744">
    <property type="entry name" value="GATase1_CPSase"/>
    <property type="match status" value="1"/>
</dbReference>
<dbReference type="GO" id="GO:0006541">
    <property type="term" value="P:glutamine metabolic process"/>
    <property type="evidence" value="ECO:0007669"/>
    <property type="project" value="InterPro"/>
</dbReference>
<dbReference type="AlphaFoldDB" id="A0A142EL85"/>
<keyword evidence="8 11" id="KW-0665">Pyrimidine biosynthesis</keyword>
<sequence length="365" mass="40132">MIKKKATLLLADGTVFHGSLIGKAGTNGGEICFNTGMTGYQEIYTDPSYTGQIVVTTTSHIGNYGVHSEEIESDHPCVAGIVVNSFSEVYSRLDASGSLQDYLERYNITGIADIDTRKLVRHIRSKGAMNAIISSEFESNLEGLKAELAKVPDMNGLELSSKVCTQEPFFYGEETAPYKVACLDFGIKKNILRNLASRGAYCKVFPAKTSFEELKSWNPDAYFLSNGPGDPAVMDYAVETVKEILETGKPVFGICLGHQLLAEAVGIKTYKMHHGHRGLNHPIKNLLSGKSEITSQNHGFNVVREDAEKNPEVEITHVHLNDNTVAGIKLKNKPAFSVQYHPESSPGPHDSRYLFDDFISLINQN</sequence>
<dbReference type="UniPathway" id="UPA00068">
    <property type="reaction ID" value="UER00171"/>
</dbReference>
<comment type="function">
    <text evidence="11">Small subunit of the glutamine-dependent carbamoyl phosphate synthetase (CPSase). CPSase catalyzes the formation of carbamoyl phosphate from the ammonia moiety of glutamine, carbonate, and phosphate donated by ATP, constituting the first step of 2 biosynthetic pathways, one leading to arginine and/or urea and the other to pyrimidine nucleotides. The small subunit (glutamine amidotransferase) binds and cleaves glutamine to supply the large subunit with the substrate ammonia.</text>
</comment>
<keyword evidence="5 11" id="KW-0547">Nucleotide-binding</keyword>
<dbReference type="GO" id="GO:0044205">
    <property type="term" value="P:'de novo' UMP biosynthetic process"/>
    <property type="evidence" value="ECO:0007669"/>
    <property type="project" value="UniProtKB-UniRule"/>
</dbReference>
<keyword evidence="14" id="KW-1185">Reference proteome</keyword>
<feature type="active site" description="Nucleophile" evidence="11">
    <location>
        <position position="255"/>
    </location>
</feature>
<evidence type="ECO:0000313" key="13">
    <source>
        <dbReference type="EMBL" id="AMQ55890.1"/>
    </source>
</evidence>
<dbReference type="RefSeq" id="WP_067544619.1">
    <property type="nucleotide sequence ID" value="NZ_CP012836.1"/>
</dbReference>
<dbReference type="GO" id="GO:0004359">
    <property type="term" value="F:glutaminase activity"/>
    <property type="evidence" value="ECO:0007669"/>
    <property type="project" value="RHEA"/>
</dbReference>
<dbReference type="NCBIfam" id="TIGR01368">
    <property type="entry name" value="CPSaseIIsmall"/>
    <property type="match status" value="1"/>
</dbReference>
<feature type="binding site" evidence="11">
    <location>
        <position position="256"/>
    </location>
    <ligand>
        <name>L-glutamine</name>
        <dbReference type="ChEBI" id="CHEBI:58359"/>
    </ligand>
</feature>
<comment type="similarity">
    <text evidence="3 11">Belongs to the CarA family.</text>
</comment>
<dbReference type="PRINTS" id="PR00096">
    <property type="entry name" value="GATASE"/>
</dbReference>
<feature type="region of interest" description="CPSase" evidence="11">
    <location>
        <begin position="1"/>
        <end position="178"/>
    </location>
</feature>
<dbReference type="OrthoDB" id="9804328at2"/>
<reference evidence="13 14" key="2">
    <citation type="journal article" date="2016" name="Genome Announc.">
        <title>Complete Genome Sequence of Algoriphagus sp. Strain M8-2, Isolated from a Brackish Lake.</title>
        <authorList>
            <person name="Muraguchi Y."/>
            <person name="Kushimoto K."/>
            <person name="Ohtsubo Y."/>
            <person name="Suzuki T."/>
            <person name="Dohra H."/>
            <person name="Kimbara K."/>
            <person name="Shintani M."/>
        </authorList>
    </citation>
    <scope>NUCLEOTIDE SEQUENCE [LARGE SCALE GENOMIC DNA]</scope>
    <source>
        <strain evidence="13 14">M8-2</strain>
    </source>
</reference>
<accession>A0A142EL85</accession>
<feature type="active site" evidence="11">
    <location>
        <position position="343"/>
    </location>
</feature>
<dbReference type="GO" id="GO:0006526">
    <property type="term" value="P:L-arginine biosynthetic process"/>
    <property type="evidence" value="ECO:0007669"/>
    <property type="project" value="UniProtKB-UniRule"/>
</dbReference>
<dbReference type="InterPro" id="IPR029062">
    <property type="entry name" value="Class_I_gatase-like"/>
</dbReference>
<evidence type="ECO:0000256" key="7">
    <source>
        <dbReference type="ARBA" id="ARBA00022962"/>
    </source>
</evidence>
<dbReference type="EC" id="6.3.5.5" evidence="11"/>
<protein>
    <recommendedName>
        <fullName evidence="11">Carbamoyl phosphate synthase small chain</fullName>
        <ecNumber evidence="11">6.3.5.5</ecNumber>
    </recommendedName>
    <alternativeName>
        <fullName evidence="11">Carbamoyl phosphate synthetase glutamine chain</fullName>
    </alternativeName>
</protein>
<feature type="active site" evidence="11">
    <location>
        <position position="341"/>
    </location>
</feature>
<dbReference type="NCBIfam" id="NF009475">
    <property type="entry name" value="PRK12838.1"/>
    <property type="match status" value="1"/>
</dbReference>
<evidence type="ECO:0000256" key="10">
    <source>
        <dbReference type="ARBA" id="ARBA00049285"/>
    </source>
</evidence>
<evidence type="ECO:0000256" key="6">
    <source>
        <dbReference type="ARBA" id="ARBA00022840"/>
    </source>
</evidence>
<keyword evidence="7 11" id="KW-0315">Glutamine amidotransferase</keyword>
<feature type="binding site" evidence="11">
    <location>
        <position position="48"/>
    </location>
    <ligand>
        <name>L-glutamine</name>
        <dbReference type="ChEBI" id="CHEBI:58359"/>
    </ligand>
</feature>
<reference evidence="14" key="1">
    <citation type="submission" date="2015-09" db="EMBL/GenBank/DDBJ databases">
        <title>Complete sequence of Algoriphagus sp. M8-2.</title>
        <authorList>
            <person name="Shintani M."/>
        </authorList>
    </citation>
    <scope>NUCLEOTIDE SEQUENCE [LARGE SCALE GENOMIC DNA]</scope>
    <source>
        <strain evidence="14">M8-2</strain>
    </source>
</reference>
<dbReference type="KEGG" id="alm:AO498_05665"/>
<feature type="binding site" evidence="11">
    <location>
        <position position="299"/>
    </location>
    <ligand>
        <name>L-glutamine</name>
        <dbReference type="ChEBI" id="CHEBI:58359"/>
    </ligand>
</feature>
<dbReference type="SMART" id="SM01097">
    <property type="entry name" value="CPSase_sm_chain"/>
    <property type="match status" value="1"/>
</dbReference>
<dbReference type="PROSITE" id="PS51273">
    <property type="entry name" value="GATASE_TYPE_1"/>
    <property type="match status" value="1"/>
</dbReference>
<keyword evidence="11" id="KW-0028">Amino-acid biosynthesis</keyword>
<dbReference type="InterPro" id="IPR036480">
    <property type="entry name" value="CarbP_synth_ssu_N_sf"/>
</dbReference>
<dbReference type="PATRIC" id="fig|1727163.4.peg.1177"/>
<feature type="domain" description="Carbamoyl-phosphate synthase small subunit N-terminal" evidence="12">
    <location>
        <begin position="4"/>
        <end position="134"/>
    </location>
</feature>
<feature type="binding site" evidence="11">
    <location>
        <position position="300"/>
    </location>
    <ligand>
        <name>L-glutamine</name>
        <dbReference type="ChEBI" id="CHEBI:58359"/>
    </ligand>
</feature>
<dbReference type="Gene3D" id="3.50.30.20">
    <property type="entry name" value="Carbamoyl-phosphate synthase small subunit, N-terminal domain"/>
    <property type="match status" value="1"/>
</dbReference>
<comment type="catalytic activity">
    <reaction evidence="10 11">
        <text>L-glutamine + H2O = L-glutamate + NH4(+)</text>
        <dbReference type="Rhea" id="RHEA:15889"/>
        <dbReference type="ChEBI" id="CHEBI:15377"/>
        <dbReference type="ChEBI" id="CHEBI:28938"/>
        <dbReference type="ChEBI" id="CHEBI:29985"/>
        <dbReference type="ChEBI" id="CHEBI:58359"/>
    </reaction>
</comment>
<name>A0A142EL85_9BACT</name>
<dbReference type="InterPro" id="IPR002474">
    <property type="entry name" value="CarbamoylP_synth_ssu_N"/>
</dbReference>
<dbReference type="Proteomes" id="UP000073816">
    <property type="component" value="Chromosome"/>
</dbReference>
<dbReference type="EMBL" id="CP012836">
    <property type="protein sequence ID" value="AMQ55890.1"/>
    <property type="molecule type" value="Genomic_DNA"/>
</dbReference>
<comment type="pathway">
    <text evidence="2 11">Amino-acid biosynthesis; L-arginine biosynthesis; carbamoyl phosphate from bicarbonate: step 1/1.</text>
</comment>
<dbReference type="Gene3D" id="3.40.50.880">
    <property type="match status" value="1"/>
</dbReference>
<dbReference type="InterPro" id="IPR017926">
    <property type="entry name" value="GATASE"/>
</dbReference>
<dbReference type="InterPro" id="IPR006274">
    <property type="entry name" value="CarbamoylP_synth_ssu"/>
</dbReference>
<dbReference type="GO" id="GO:0004088">
    <property type="term" value="F:carbamoyl-phosphate synthase (glutamine-hydrolyzing) activity"/>
    <property type="evidence" value="ECO:0007669"/>
    <property type="project" value="UniProtKB-UniRule"/>
</dbReference>
<dbReference type="PRINTS" id="PR00099">
    <property type="entry name" value="CPSGATASE"/>
</dbReference>
<evidence type="ECO:0000256" key="3">
    <source>
        <dbReference type="ARBA" id="ARBA00007800"/>
    </source>
</evidence>
<feature type="binding site" evidence="11">
    <location>
        <position position="259"/>
    </location>
    <ligand>
        <name>L-glutamine</name>
        <dbReference type="ChEBI" id="CHEBI:58359"/>
    </ligand>
</feature>
<proteinExistence type="inferred from homology"/>
<comment type="pathway">
    <text evidence="1 11">Pyrimidine metabolism; UMP biosynthesis via de novo pathway; (S)-dihydroorotate from bicarbonate: step 1/3.</text>
</comment>
<evidence type="ECO:0000256" key="11">
    <source>
        <dbReference type="HAMAP-Rule" id="MF_01209"/>
    </source>
</evidence>
<organism evidence="13 14">
    <name type="scientific">Algoriphagus sanaruensis</name>
    <dbReference type="NCBI Taxonomy" id="1727163"/>
    <lineage>
        <taxon>Bacteria</taxon>
        <taxon>Pseudomonadati</taxon>
        <taxon>Bacteroidota</taxon>
        <taxon>Cytophagia</taxon>
        <taxon>Cytophagales</taxon>
        <taxon>Cyclobacteriaceae</taxon>
        <taxon>Algoriphagus</taxon>
    </lineage>
</organism>
<evidence type="ECO:0000259" key="12">
    <source>
        <dbReference type="SMART" id="SM01097"/>
    </source>
</evidence>
<dbReference type="STRING" id="1727163.AO498_05665"/>
<dbReference type="InterPro" id="IPR050472">
    <property type="entry name" value="Anth_synth/Amidotransfase"/>
</dbReference>
<feature type="binding site" evidence="11">
    <location>
        <position position="227"/>
    </location>
    <ligand>
        <name>L-glutamine</name>
        <dbReference type="ChEBI" id="CHEBI:58359"/>
    </ligand>
</feature>
<dbReference type="Pfam" id="PF00117">
    <property type="entry name" value="GATase"/>
    <property type="match status" value="1"/>
</dbReference>
<evidence type="ECO:0000256" key="1">
    <source>
        <dbReference type="ARBA" id="ARBA00004812"/>
    </source>
</evidence>
<comment type="subunit">
    <text evidence="11">Composed of two chains; the small (or glutamine) chain promotes the hydrolysis of glutamine to ammonia, which is used by the large (or ammonia) chain to synthesize carbamoyl phosphate. Tetramer of heterodimers (alpha,beta)4.</text>
</comment>
<evidence type="ECO:0000313" key="14">
    <source>
        <dbReference type="Proteomes" id="UP000073816"/>
    </source>
</evidence>
<dbReference type="GO" id="GO:0005524">
    <property type="term" value="F:ATP binding"/>
    <property type="evidence" value="ECO:0007669"/>
    <property type="project" value="UniProtKB-UniRule"/>
</dbReference>
<evidence type="ECO:0000256" key="8">
    <source>
        <dbReference type="ARBA" id="ARBA00022975"/>
    </source>
</evidence>
<evidence type="ECO:0000256" key="5">
    <source>
        <dbReference type="ARBA" id="ARBA00022741"/>
    </source>
</evidence>
<feature type="binding site" evidence="11">
    <location>
        <position position="297"/>
    </location>
    <ligand>
        <name>L-glutamine</name>
        <dbReference type="ChEBI" id="CHEBI:58359"/>
    </ligand>
</feature>
<feature type="binding site" evidence="11">
    <location>
        <position position="229"/>
    </location>
    <ligand>
        <name>L-glutamine</name>
        <dbReference type="ChEBI" id="CHEBI:58359"/>
    </ligand>
</feature>
<gene>
    <name evidence="11" type="primary">carA</name>
    <name evidence="13" type="ORF">AO498_05665</name>
</gene>
<evidence type="ECO:0000256" key="2">
    <source>
        <dbReference type="ARBA" id="ARBA00005077"/>
    </source>
</evidence>
<evidence type="ECO:0000256" key="4">
    <source>
        <dbReference type="ARBA" id="ARBA00022598"/>
    </source>
</evidence>
<keyword evidence="11" id="KW-0055">Arginine biosynthesis</keyword>
<dbReference type="UniPathway" id="UPA00070">
    <property type="reaction ID" value="UER00115"/>
</dbReference>
<evidence type="ECO:0000256" key="9">
    <source>
        <dbReference type="ARBA" id="ARBA00048816"/>
    </source>
</evidence>
<dbReference type="SUPFAM" id="SSF52317">
    <property type="entry name" value="Class I glutamine amidotransferase-like"/>
    <property type="match status" value="1"/>
</dbReference>
<dbReference type="Pfam" id="PF00988">
    <property type="entry name" value="CPSase_sm_chain"/>
    <property type="match status" value="1"/>
</dbReference>
<keyword evidence="6 11" id="KW-0067">ATP-binding</keyword>
<dbReference type="PANTHER" id="PTHR43418">
    <property type="entry name" value="MULTIFUNCTIONAL TRYPTOPHAN BIOSYNTHESIS PROTEIN-RELATED"/>
    <property type="match status" value="1"/>
</dbReference>
<dbReference type="HAMAP" id="MF_01209">
    <property type="entry name" value="CPSase_S_chain"/>
    <property type="match status" value="1"/>
</dbReference>